<name>Q0VR63_ALCBS</name>
<dbReference type="Proteomes" id="UP000008871">
    <property type="component" value="Chromosome"/>
</dbReference>
<dbReference type="Pfam" id="PF11249">
    <property type="entry name" value="DUF3047"/>
    <property type="match status" value="1"/>
</dbReference>
<keyword evidence="1" id="KW-0732">Signal</keyword>
<feature type="signal peptide" evidence="1">
    <location>
        <begin position="1"/>
        <end position="32"/>
    </location>
</feature>
<gene>
    <name evidence="2" type="ordered locus">ABO_0887</name>
</gene>
<feature type="chain" id="PRO_5004178957" description="DUF3047 domain-containing protein" evidence="1">
    <location>
        <begin position="33"/>
        <end position="212"/>
    </location>
</feature>
<dbReference type="InterPro" id="IPR021409">
    <property type="entry name" value="DUF3047"/>
</dbReference>
<accession>Q0VR63</accession>
<dbReference type="KEGG" id="abo:ABO_0887"/>
<evidence type="ECO:0000313" key="2">
    <source>
        <dbReference type="EMBL" id="CAL16335.1"/>
    </source>
</evidence>
<evidence type="ECO:0000256" key="1">
    <source>
        <dbReference type="SAM" id="SignalP"/>
    </source>
</evidence>
<proteinExistence type="predicted"/>
<protein>
    <recommendedName>
        <fullName evidence="4">DUF3047 domain-containing protein</fullName>
    </recommendedName>
</protein>
<sequence>MKTRFVCDRRVQCIPRWMALFLALMPALAVSAAPPEWREVVFAGHTAYRQTTECWQARAQGTASGLVREKSVDLEKTPWLVWQWRAEAVAAWPDTNEQHKAGDDFQARVYVVKKGWLPWQTRAINYVWSRQSAPGAHWPNPFAHQAEMVVVQGPGGAGVAHMFSRNVQADFQRFHGMAVTSVDAVAIMTDGDNTGATVTSCYQLPSFRSEMP</sequence>
<evidence type="ECO:0008006" key="4">
    <source>
        <dbReference type="Google" id="ProtNLM"/>
    </source>
</evidence>
<keyword evidence="3" id="KW-1185">Reference proteome</keyword>
<evidence type="ECO:0000313" key="3">
    <source>
        <dbReference type="Proteomes" id="UP000008871"/>
    </source>
</evidence>
<dbReference type="STRING" id="393595.ABO_0887"/>
<dbReference type="AlphaFoldDB" id="Q0VR63"/>
<reference evidence="2 3" key="1">
    <citation type="journal article" date="2006" name="Nat. Biotechnol.">
        <title>Genome sequence of the ubiquitous hydrocarbon-degrading marine bacterium Alcanivorax borkumensis.</title>
        <authorList>
            <person name="Schneiker S."/>
            <person name="Martins dos Santos V.A.P."/>
            <person name="Bartels D."/>
            <person name="Bekel T."/>
            <person name="Brecht M."/>
            <person name="Buhrmester J."/>
            <person name="Chernikova T.N."/>
            <person name="Denaro R."/>
            <person name="Ferrer M."/>
            <person name="Gertler C."/>
            <person name="Goesmann A."/>
            <person name="Golyshina O.V."/>
            <person name="Kaminski F."/>
            <person name="Khachane A.N."/>
            <person name="Lang S."/>
            <person name="Linke B."/>
            <person name="McHardy A.C."/>
            <person name="Meyer F."/>
            <person name="Nechitaylo T."/>
            <person name="Puehler A."/>
            <person name="Regenhardt D."/>
            <person name="Rupp O."/>
            <person name="Sabirova J.S."/>
            <person name="Selbitschka W."/>
            <person name="Yakimov M.M."/>
            <person name="Timmis K.N."/>
            <person name="Vorhoelter F.-J."/>
            <person name="Weidner S."/>
            <person name="Kaiser O."/>
            <person name="Golyshin P.N."/>
        </authorList>
    </citation>
    <scope>NUCLEOTIDE SEQUENCE [LARGE SCALE GENOMIC DNA]</scope>
    <source>
        <strain evidence="3">ATCC 700651 / DSM 11573 / NCIMB 13689 / SK2</strain>
    </source>
</reference>
<dbReference type="HOGENOM" id="CLU_077139_1_0_6"/>
<organism evidence="2 3">
    <name type="scientific">Alcanivorax borkumensis (strain ATCC 700651 / DSM 11573 / NCIMB 13689 / SK2)</name>
    <dbReference type="NCBI Taxonomy" id="393595"/>
    <lineage>
        <taxon>Bacteria</taxon>
        <taxon>Pseudomonadati</taxon>
        <taxon>Pseudomonadota</taxon>
        <taxon>Gammaproteobacteria</taxon>
        <taxon>Oceanospirillales</taxon>
        <taxon>Alcanivoracaceae</taxon>
        <taxon>Alcanivorax</taxon>
    </lineage>
</organism>
<dbReference type="EMBL" id="AM286690">
    <property type="protein sequence ID" value="CAL16335.1"/>
    <property type="molecule type" value="Genomic_DNA"/>
</dbReference>
<dbReference type="eggNOG" id="ENOG502ZQ5C">
    <property type="taxonomic scope" value="Bacteria"/>
</dbReference>